<dbReference type="EMBL" id="CP001114">
    <property type="protein sequence ID" value="ACO46368.1"/>
    <property type="molecule type" value="Genomic_DNA"/>
</dbReference>
<keyword evidence="2" id="KW-1185">Reference proteome</keyword>
<gene>
    <name evidence="1" type="ordered locus">Deide_14210</name>
</gene>
<dbReference type="HOGENOM" id="CLU_1406714_0_0_0"/>
<dbReference type="AlphaFoldDB" id="C1CW01"/>
<reference evidence="1 2" key="1">
    <citation type="journal article" date="2009" name="PLoS Genet.">
        <title>Alliance of proteomics and genomics to unravel the specificities of Sahara bacterium Deinococcus deserti.</title>
        <authorList>
            <person name="de Groot A."/>
            <person name="Dulermo R."/>
            <person name="Ortet P."/>
            <person name="Blanchard L."/>
            <person name="Guerin P."/>
            <person name="Fernandez B."/>
            <person name="Vacherie B."/>
            <person name="Dossat C."/>
            <person name="Jolivet E."/>
            <person name="Siguier P."/>
            <person name="Chandler M."/>
            <person name="Barakat M."/>
            <person name="Dedieu A."/>
            <person name="Barbe V."/>
            <person name="Heulin T."/>
            <person name="Sommer S."/>
            <person name="Achouak W."/>
            <person name="Armengaud J."/>
        </authorList>
    </citation>
    <scope>NUCLEOTIDE SEQUENCE [LARGE SCALE GENOMIC DNA]</scope>
    <source>
        <strain evidence="2">DSM 17065 / CIP 109153 / LMG 22923 / VCD115</strain>
    </source>
</reference>
<sequence>MRVFSNKNVKKSGAVTEYAYYRRRGARASTTHFVRQGGTLWTLRRMRSITVIDPVGWVMFCKPMASPAFLQAAMARTAPNRPDHSPRIQELRGMMAQLVQRSVTHNLPDDVMMTALEPMRQELEMPERDMRLNLTLADAMRSYLPGLTSLEERRVALDTSKARLLIRLEGANHCSERLIFLVPTLTIFNIVVR</sequence>
<evidence type="ECO:0000313" key="1">
    <source>
        <dbReference type="EMBL" id="ACO46368.1"/>
    </source>
</evidence>
<dbReference type="STRING" id="546414.Deide_14210"/>
<protein>
    <submittedName>
        <fullName evidence="1">Uncharacterized protein</fullName>
    </submittedName>
</protein>
<dbReference type="Proteomes" id="UP000002208">
    <property type="component" value="Chromosome"/>
</dbReference>
<proteinExistence type="predicted"/>
<evidence type="ECO:0000313" key="2">
    <source>
        <dbReference type="Proteomes" id="UP000002208"/>
    </source>
</evidence>
<dbReference type="PaxDb" id="546414-Deide_14210"/>
<organism evidence="1 2">
    <name type="scientific">Deinococcus deserti (strain DSM 17065 / CIP 109153 / LMG 22923 / VCD115)</name>
    <dbReference type="NCBI Taxonomy" id="546414"/>
    <lineage>
        <taxon>Bacteria</taxon>
        <taxon>Thermotogati</taxon>
        <taxon>Deinococcota</taxon>
        <taxon>Deinococci</taxon>
        <taxon>Deinococcales</taxon>
        <taxon>Deinococcaceae</taxon>
        <taxon>Deinococcus</taxon>
    </lineage>
</organism>
<accession>C1CW01</accession>
<dbReference type="KEGG" id="ddr:Deide_14210"/>
<name>C1CW01_DEIDV</name>